<evidence type="ECO:0000313" key="2">
    <source>
        <dbReference type="Proteomes" id="UP000266482"/>
    </source>
</evidence>
<proteinExistence type="predicted"/>
<name>A0A3A1ULT3_9BACL</name>
<dbReference type="Proteomes" id="UP000266482">
    <property type="component" value="Unassembled WGS sequence"/>
</dbReference>
<keyword evidence="2" id="KW-1185">Reference proteome</keyword>
<dbReference type="OrthoDB" id="2452975at2"/>
<organism evidence="1 2">
    <name type="scientific">Paenibacillus nanensis</name>
    <dbReference type="NCBI Taxonomy" id="393251"/>
    <lineage>
        <taxon>Bacteria</taxon>
        <taxon>Bacillati</taxon>
        <taxon>Bacillota</taxon>
        <taxon>Bacilli</taxon>
        <taxon>Bacillales</taxon>
        <taxon>Paenibacillaceae</taxon>
        <taxon>Paenibacillus</taxon>
    </lineage>
</organism>
<protein>
    <submittedName>
        <fullName evidence="1">Uncharacterized protein</fullName>
    </submittedName>
</protein>
<accession>A0A3A1ULT3</accession>
<dbReference type="AlphaFoldDB" id="A0A3A1ULT3"/>
<dbReference type="RefSeq" id="WP_119602616.1">
    <property type="nucleotide sequence ID" value="NZ_QXQA01000020.1"/>
</dbReference>
<sequence>MKWKLIIASAVLLIAAIILFFRQYDGKPGPLPDDAMAAAEINEALSVRERRGAEAEQILDRIKLDKRHAFIPYISKGGYYAVSFWVWEKRKWRVGRIDTDSGPHIWKLSPNDPSRYYLVWNIRPQGEIEDFSFYFIRQRNAGRSDGIDYYTPRIQLEQPVDFGKQPYGAIPYPDHWAKLLREEQRMSRTRGLFSFEYRENTSIYWLPVLADNPPRSGGFSTFGTSFLESIRTDFVNILNENELERP</sequence>
<evidence type="ECO:0000313" key="1">
    <source>
        <dbReference type="EMBL" id="RIX48714.1"/>
    </source>
</evidence>
<comment type="caution">
    <text evidence="1">The sequence shown here is derived from an EMBL/GenBank/DDBJ whole genome shotgun (WGS) entry which is preliminary data.</text>
</comment>
<dbReference type="EMBL" id="QXQA01000020">
    <property type="protein sequence ID" value="RIX48714.1"/>
    <property type="molecule type" value="Genomic_DNA"/>
</dbReference>
<reference evidence="1 2" key="1">
    <citation type="submission" date="2018-09" db="EMBL/GenBank/DDBJ databases">
        <title>Paenibacillus aracenensis nov. sp. isolated from a cave in southern Spain.</title>
        <authorList>
            <person name="Jurado V."/>
            <person name="Gutierrez-Patricio S."/>
            <person name="Gonzalez-Pimentel J.L."/>
            <person name="Miller A.Z."/>
            <person name="Laiz L."/>
            <person name="Saiz-Jimenez C."/>
        </authorList>
    </citation>
    <scope>NUCLEOTIDE SEQUENCE [LARGE SCALE GENOMIC DNA]</scope>
    <source>
        <strain evidence="1 2">DSM 22867</strain>
    </source>
</reference>
<gene>
    <name evidence="1" type="ORF">D3P08_23750</name>
</gene>